<dbReference type="PANTHER" id="PTHR40032">
    <property type="entry name" value="EXPORTED PROTEIN-RELATED"/>
    <property type="match status" value="1"/>
</dbReference>
<protein>
    <submittedName>
        <fullName evidence="2">Amidase domain-containing protein</fullName>
    </submittedName>
</protein>
<reference evidence="3" key="1">
    <citation type="journal article" date="2019" name="Int. J. Syst. Evol. Microbiol.">
        <title>The Global Catalogue of Microorganisms (GCM) 10K type strain sequencing project: providing services to taxonomists for standard genome sequencing and annotation.</title>
        <authorList>
            <consortium name="The Broad Institute Genomics Platform"/>
            <consortium name="The Broad Institute Genome Sequencing Center for Infectious Disease"/>
            <person name="Wu L."/>
            <person name="Ma J."/>
        </authorList>
    </citation>
    <scope>NUCLEOTIDE SEQUENCE [LARGE SCALE GENOMIC DNA]</scope>
    <source>
        <strain evidence="3">S1</strain>
    </source>
</reference>
<dbReference type="Pfam" id="PF12671">
    <property type="entry name" value="Amidase_6"/>
    <property type="match status" value="1"/>
</dbReference>
<evidence type="ECO:0000259" key="1">
    <source>
        <dbReference type="Pfam" id="PF12671"/>
    </source>
</evidence>
<dbReference type="PANTHER" id="PTHR40032:SF1">
    <property type="entry name" value="EXPORTED PROTEIN"/>
    <property type="match status" value="1"/>
</dbReference>
<dbReference type="EMBL" id="JBHTNU010000002">
    <property type="protein sequence ID" value="MFD1425937.1"/>
    <property type="molecule type" value="Genomic_DNA"/>
</dbReference>
<dbReference type="RefSeq" id="WP_380162940.1">
    <property type="nucleotide sequence ID" value="NZ_JBHTNU010000002.1"/>
</dbReference>
<gene>
    <name evidence="2" type="ORF">ACFQ4Y_03175</name>
</gene>
<dbReference type="InterPro" id="IPR024301">
    <property type="entry name" value="Amidase_6"/>
</dbReference>
<name>A0ABW4C5G3_9BACL</name>
<evidence type="ECO:0000313" key="3">
    <source>
        <dbReference type="Proteomes" id="UP001597282"/>
    </source>
</evidence>
<evidence type="ECO:0000313" key="2">
    <source>
        <dbReference type="EMBL" id="MFD1425937.1"/>
    </source>
</evidence>
<dbReference type="Proteomes" id="UP001597282">
    <property type="component" value="Unassembled WGS sequence"/>
</dbReference>
<accession>A0ABW4C5G3</accession>
<keyword evidence="3" id="KW-1185">Reference proteome</keyword>
<sequence length="311" mass="36483">MENRSWRQPVTTWFRGQNQLWVEGEPDRLFDWILDGDADWVKEERDRWIRIREQQRERGIRPVKGETRIRVCREERDRDGIQMRVIVHQRQLYGLSGQLYEQEEINGFDLHLIEGGDGWAITGCRQLEIDTGSDQGWTYYHSPDHGEVAGAGYNRIQAVQYAETWWNGSNPRYQKFEDNCTNYISQCIHAGGIPMAYNSRRDQGWWYRGGWENWSYSWSVAHALQGYLSSGGTMKARSVGSPQDLQPGDIICYDFDGNGRWEHNTIVTAKDASGMPLVNAHTVNSRRRYWDYRDSHAWTPQCKYRYYHLGG</sequence>
<organism evidence="2 3">
    <name type="scientific">Kroppenstedtia sanguinis</name>
    <dbReference type="NCBI Taxonomy" id="1380684"/>
    <lineage>
        <taxon>Bacteria</taxon>
        <taxon>Bacillati</taxon>
        <taxon>Bacillota</taxon>
        <taxon>Bacilli</taxon>
        <taxon>Bacillales</taxon>
        <taxon>Thermoactinomycetaceae</taxon>
        <taxon>Kroppenstedtia</taxon>
    </lineage>
</organism>
<proteinExistence type="predicted"/>
<comment type="caution">
    <text evidence="2">The sequence shown here is derived from an EMBL/GenBank/DDBJ whole genome shotgun (WGS) entry which is preliminary data.</text>
</comment>
<feature type="domain" description="Putative amidase" evidence="1">
    <location>
        <begin position="153"/>
        <end position="297"/>
    </location>
</feature>